<evidence type="ECO:0000313" key="1">
    <source>
        <dbReference type="EnsemblPlants" id="OPUNC07G01360.1"/>
    </source>
</evidence>
<dbReference type="HOGENOM" id="CLU_1285097_0_0_1"/>
<organism evidence="1">
    <name type="scientific">Oryza punctata</name>
    <name type="common">Red rice</name>
    <dbReference type="NCBI Taxonomy" id="4537"/>
    <lineage>
        <taxon>Eukaryota</taxon>
        <taxon>Viridiplantae</taxon>
        <taxon>Streptophyta</taxon>
        <taxon>Embryophyta</taxon>
        <taxon>Tracheophyta</taxon>
        <taxon>Spermatophyta</taxon>
        <taxon>Magnoliopsida</taxon>
        <taxon>Liliopsida</taxon>
        <taxon>Poales</taxon>
        <taxon>Poaceae</taxon>
        <taxon>BOP clade</taxon>
        <taxon>Oryzoideae</taxon>
        <taxon>Oryzeae</taxon>
        <taxon>Oryzinae</taxon>
        <taxon>Oryza</taxon>
    </lineage>
</organism>
<proteinExistence type="predicted"/>
<dbReference type="Gramene" id="OPUNC07G01360.1">
    <property type="protein sequence ID" value="OPUNC07G01360.1"/>
    <property type="gene ID" value="OPUNC07G01360"/>
</dbReference>
<name>A0A0E0LGH6_ORYPU</name>
<dbReference type="EnsemblPlants" id="OPUNC07G01360.1">
    <property type="protein sequence ID" value="OPUNC07G01360.1"/>
    <property type="gene ID" value="OPUNC07G01360"/>
</dbReference>
<reference evidence="1" key="1">
    <citation type="submission" date="2015-04" db="UniProtKB">
        <authorList>
            <consortium name="EnsemblPlants"/>
        </authorList>
    </citation>
    <scope>IDENTIFICATION</scope>
</reference>
<reference evidence="1" key="2">
    <citation type="submission" date="2018-05" db="EMBL/GenBank/DDBJ databases">
        <title>OpunRS2 (Oryza punctata Reference Sequence Version 2).</title>
        <authorList>
            <person name="Zhang J."/>
            <person name="Kudrna D."/>
            <person name="Lee S."/>
            <person name="Talag J."/>
            <person name="Welchert J."/>
            <person name="Wing R.A."/>
        </authorList>
    </citation>
    <scope>NUCLEOTIDE SEQUENCE [LARGE SCALE GENOMIC DNA]</scope>
</reference>
<accession>A0A0E0LGH6</accession>
<protein>
    <submittedName>
        <fullName evidence="1">Uncharacterized protein</fullName>
    </submittedName>
</protein>
<dbReference type="eggNOG" id="ENOG502R6GX">
    <property type="taxonomic scope" value="Eukaryota"/>
</dbReference>
<dbReference type="Pfam" id="PF08224">
    <property type="entry name" value="DUF1719"/>
    <property type="match status" value="1"/>
</dbReference>
<dbReference type="SMART" id="SM01157">
    <property type="entry name" value="DUF1719"/>
    <property type="match status" value="1"/>
</dbReference>
<dbReference type="Proteomes" id="UP000026962">
    <property type="component" value="Chromosome 7"/>
</dbReference>
<sequence>MTSYVGPSSESWKMTKSIKRVSHSSFPKRIIVHRAKSLVSSFISSDSSWDTLADVQRFERFADGANELSWLSSVEITPRKSVKYKAMKGSMVYYLAIRPMSFEERGMEAKFKTAAEHVKRQLAQLPTQDFSWETHPPYGQNDMDESYALEVIGENEQEVVHPNACLQDIDDKLLPKALQYFYQNDRSRMYKMCFKSSHGTAHLCVEKADTETCDN</sequence>
<keyword evidence="2" id="KW-1185">Reference proteome</keyword>
<dbReference type="InterPro" id="IPR013181">
    <property type="entry name" value="DUF1719"/>
</dbReference>
<dbReference type="AlphaFoldDB" id="A0A0E0LGH6"/>
<evidence type="ECO:0000313" key="2">
    <source>
        <dbReference type="Proteomes" id="UP000026962"/>
    </source>
</evidence>